<evidence type="ECO:0000256" key="2">
    <source>
        <dbReference type="ARBA" id="ARBA00009287"/>
    </source>
</evidence>
<dbReference type="GO" id="GO:0001964">
    <property type="term" value="P:startle response"/>
    <property type="evidence" value="ECO:0007669"/>
    <property type="project" value="Ensembl"/>
</dbReference>
<accession>A0A670I639</accession>
<dbReference type="SMART" id="SM00039">
    <property type="entry name" value="CRF"/>
    <property type="match status" value="1"/>
</dbReference>
<dbReference type="Ensembl" id="ENSPMRT00000007711.1">
    <property type="protein sequence ID" value="ENSPMRP00000007202.1"/>
    <property type="gene ID" value="ENSPMRG00000004883.1"/>
</dbReference>
<evidence type="ECO:0000256" key="1">
    <source>
        <dbReference type="ARBA" id="ARBA00004613"/>
    </source>
</evidence>
<evidence type="ECO:0000256" key="5">
    <source>
        <dbReference type="ARBA" id="ARBA00022815"/>
    </source>
</evidence>
<dbReference type="Proteomes" id="UP000472272">
    <property type="component" value="Chromosome 3"/>
</dbReference>
<dbReference type="GO" id="GO:0005179">
    <property type="term" value="F:hormone activity"/>
    <property type="evidence" value="ECO:0007669"/>
    <property type="project" value="UniProtKB-KW"/>
</dbReference>
<feature type="signal peptide" evidence="6">
    <location>
        <begin position="1"/>
        <end position="22"/>
    </location>
</feature>
<keyword evidence="3" id="KW-0964">Secreted</keyword>
<comment type="subcellular location">
    <subcellularLocation>
        <location evidence="1">Secreted</location>
    </subcellularLocation>
</comment>
<feature type="chain" id="PRO_5025476044" evidence="6">
    <location>
        <begin position="23"/>
        <end position="139"/>
    </location>
</feature>
<reference evidence="8" key="2">
    <citation type="submission" date="2025-08" db="UniProtKB">
        <authorList>
            <consortium name="Ensembl"/>
        </authorList>
    </citation>
    <scope>IDENTIFICATION</scope>
</reference>
<dbReference type="GO" id="GO:0005576">
    <property type="term" value="C:extracellular region"/>
    <property type="evidence" value="ECO:0007669"/>
    <property type="project" value="UniProtKB-SubCell"/>
</dbReference>
<reference evidence="8" key="3">
    <citation type="submission" date="2025-09" db="UniProtKB">
        <authorList>
            <consortium name="Ensembl"/>
        </authorList>
    </citation>
    <scope>IDENTIFICATION</scope>
</reference>
<evidence type="ECO:0000313" key="9">
    <source>
        <dbReference type="Proteomes" id="UP000472272"/>
    </source>
</evidence>
<dbReference type="GeneTree" id="ENSGT00940000154473"/>
<keyword evidence="4" id="KW-0372">Hormone</keyword>
<comment type="similarity">
    <text evidence="2">Belongs to the sauvagine/corticotropin-releasing factor/urotensin I family.</text>
</comment>
<organism evidence="8 9">
    <name type="scientific">Podarcis muralis</name>
    <name type="common">Wall lizard</name>
    <name type="synonym">Lacerta muralis</name>
    <dbReference type="NCBI Taxonomy" id="64176"/>
    <lineage>
        <taxon>Eukaryota</taxon>
        <taxon>Metazoa</taxon>
        <taxon>Chordata</taxon>
        <taxon>Craniata</taxon>
        <taxon>Vertebrata</taxon>
        <taxon>Euteleostomi</taxon>
        <taxon>Lepidosauria</taxon>
        <taxon>Squamata</taxon>
        <taxon>Bifurcata</taxon>
        <taxon>Unidentata</taxon>
        <taxon>Episquamata</taxon>
        <taxon>Laterata</taxon>
        <taxon>Lacertibaenia</taxon>
        <taxon>Lacertidae</taxon>
        <taxon>Podarcis</taxon>
    </lineage>
</organism>
<dbReference type="PRINTS" id="PR01612">
    <property type="entry name" value="CRFFAMILY"/>
</dbReference>
<dbReference type="GO" id="GO:0045944">
    <property type="term" value="P:positive regulation of transcription by RNA polymerase II"/>
    <property type="evidence" value="ECO:0007669"/>
    <property type="project" value="Ensembl"/>
</dbReference>
<evidence type="ECO:0000313" key="8">
    <source>
        <dbReference type="Ensembl" id="ENSPMRP00000007202.1"/>
    </source>
</evidence>
<dbReference type="PANTHER" id="PTHR15035:SF11">
    <property type="entry name" value="UROCORTIN"/>
    <property type="match status" value="1"/>
</dbReference>
<evidence type="ECO:0000259" key="7">
    <source>
        <dbReference type="SMART" id="SM00039"/>
    </source>
</evidence>
<evidence type="ECO:0000256" key="6">
    <source>
        <dbReference type="SAM" id="SignalP"/>
    </source>
</evidence>
<reference evidence="8 9" key="1">
    <citation type="journal article" date="2019" name="Proc. Natl. Acad. Sci. U.S.A.">
        <title>Regulatory changes in pterin and carotenoid genes underlie balanced color polymorphisms in the wall lizard.</title>
        <authorList>
            <person name="Andrade P."/>
            <person name="Pinho C."/>
            <person name="Perez I de Lanuza G."/>
            <person name="Afonso S."/>
            <person name="Brejcha J."/>
            <person name="Rubin C.J."/>
            <person name="Wallerman O."/>
            <person name="Pereira P."/>
            <person name="Sabatino S.J."/>
            <person name="Bellati A."/>
            <person name="Pellitteri-Rosa D."/>
            <person name="Bosakova Z."/>
            <person name="Bunikis I."/>
            <person name="Carretero M.A."/>
            <person name="Feiner N."/>
            <person name="Marsik P."/>
            <person name="Pauperio F."/>
            <person name="Salvi D."/>
            <person name="Soler L."/>
            <person name="While G.M."/>
            <person name="Uller T."/>
            <person name="Font E."/>
            <person name="Andersson L."/>
            <person name="Carneiro M."/>
        </authorList>
    </citation>
    <scope>NUCLEOTIDE SEQUENCE</scope>
</reference>
<dbReference type="InterPro" id="IPR003620">
    <property type="entry name" value="Urocortin_CRF"/>
</dbReference>
<keyword evidence="9" id="KW-1185">Reference proteome</keyword>
<dbReference type="GO" id="GO:0051461">
    <property type="term" value="P:positive regulation of corticotropin secretion"/>
    <property type="evidence" value="ECO:0007669"/>
    <property type="project" value="Ensembl"/>
</dbReference>
<dbReference type="InterPro" id="IPR000187">
    <property type="entry name" value="CRF"/>
</dbReference>
<protein>
    <submittedName>
        <fullName evidence="8">Urocortin</fullName>
    </submittedName>
</protein>
<dbReference type="PROSITE" id="PS00511">
    <property type="entry name" value="CRF"/>
    <property type="match status" value="1"/>
</dbReference>
<keyword evidence="5" id="KW-0027">Amidation</keyword>
<keyword evidence="6" id="KW-0732">Signal</keyword>
<gene>
    <name evidence="8" type="primary">UCN</name>
</gene>
<feature type="domain" description="Corticotropin-releasing factor" evidence="7">
    <location>
        <begin position="98"/>
        <end position="136"/>
    </location>
</feature>
<name>A0A670I639_PODMU</name>
<dbReference type="AlphaFoldDB" id="A0A670I639"/>
<dbReference type="Pfam" id="PF00473">
    <property type="entry name" value="CRF"/>
    <property type="match status" value="1"/>
</dbReference>
<dbReference type="PANTHER" id="PTHR15035">
    <property type="entry name" value="CORTICOLIBERIN/UROCORTIN"/>
    <property type="match status" value="1"/>
</dbReference>
<dbReference type="Gene3D" id="6.10.250.1920">
    <property type="match status" value="1"/>
</dbReference>
<evidence type="ECO:0000256" key="4">
    <source>
        <dbReference type="ARBA" id="ARBA00022702"/>
    </source>
</evidence>
<dbReference type="InterPro" id="IPR018446">
    <property type="entry name" value="Corticotropin-releasing_fac_CS"/>
</dbReference>
<evidence type="ECO:0000256" key="3">
    <source>
        <dbReference type="ARBA" id="ARBA00022525"/>
    </source>
</evidence>
<dbReference type="OMA" id="HMMEISR"/>
<proteinExistence type="inferred from homology"/>
<dbReference type="GO" id="GO:0010996">
    <property type="term" value="P:response to auditory stimulus"/>
    <property type="evidence" value="ECO:0007669"/>
    <property type="project" value="Ensembl"/>
</dbReference>
<sequence length="139" mass="15361">MRRAPLPILVASLLLVSHAALGVRPAPALDGSAERGLSLRLRLLLLLRGEDRAAAWPLPPPLPAPGPDGVALLVRSLPRWGPDGELLRRRLAERLKRRDPPLSIDLTFHLLRQMMEISRAQSQQAQAEQNRLLFDSVGK</sequence>